<comment type="caution">
    <text evidence="1">The sequence shown here is derived from an EMBL/GenBank/DDBJ whole genome shotgun (WGS) entry which is preliminary data.</text>
</comment>
<keyword evidence="2" id="KW-1185">Reference proteome</keyword>
<dbReference type="InterPro" id="IPR043502">
    <property type="entry name" value="DNA/RNA_pol_sf"/>
</dbReference>
<proteinExistence type="predicted"/>
<dbReference type="EMBL" id="BAABME010004226">
    <property type="protein sequence ID" value="GAA0161612.1"/>
    <property type="molecule type" value="Genomic_DNA"/>
</dbReference>
<name>A0AAV3QER8_LITER</name>
<sequence length="206" mass="23589">MYAHKEVYSIGETTGMKDELISFSNKELVGIKLPRDDPMVIALIIVNFTVEIMLVNTDSTADILYLNTFDKLRLPRSLIKQLHTPLTGFTGHTIHAVGEEHSLEKSTNKKLIALVREYEDVFAWGPEDILGIDPKVAVHKLYVDSTFQPIKQKKWLFNDEKNKAIREEVQKLLKADAIRELKFPNWIANVVLGSLQHSNLHLFRLI</sequence>
<dbReference type="Proteomes" id="UP001454036">
    <property type="component" value="Unassembled WGS sequence"/>
</dbReference>
<dbReference type="AlphaFoldDB" id="A0AAV3QER8"/>
<gene>
    <name evidence="1" type="ORF">LIER_17887</name>
</gene>
<accession>A0AAV3QER8</accession>
<reference evidence="1 2" key="1">
    <citation type="submission" date="2024-01" db="EMBL/GenBank/DDBJ databases">
        <title>The complete chloroplast genome sequence of Lithospermum erythrorhizon: insights into the phylogenetic relationship among Boraginaceae species and the maternal lineages of purple gromwells.</title>
        <authorList>
            <person name="Okada T."/>
            <person name="Watanabe K."/>
        </authorList>
    </citation>
    <scope>NUCLEOTIDE SEQUENCE [LARGE SCALE GENOMIC DNA]</scope>
</reference>
<dbReference type="Gene3D" id="3.10.10.10">
    <property type="entry name" value="HIV Type 1 Reverse Transcriptase, subunit A, domain 1"/>
    <property type="match status" value="1"/>
</dbReference>
<evidence type="ECO:0000313" key="1">
    <source>
        <dbReference type="EMBL" id="GAA0161612.1"/>
    </source>
</evidence>
<evidence type="ECO:0000313" key="2">
    <source>
        <dbReference type="Proteomes" id="UP001454036"/>
    </source>
</evidence>
<organism evidence="1 2">
    <name type="scientific">Lithospermum erythrorhizon</name>
    <name type="common">Purple gromwell</name>
    <name type="synonym">Lithospermum officinale var. erythrorhizon</name>
    <dbReference type="NCBI Taxonomy" id="34254"/>
    <lineage>
        <taxon>Eukaryota</taxon>
        <taxon>Viridiplantae</taxon>
        <taxon>Streptophyta</taxon>
        <taxon>Embryophyta</taxon>
        <taxon>Tracheophyta</taxon>
        <taxon>Spermatophyta</taxon>
        <taxon>Magnoliopsida</taxon>
        <taxon>eudicotyledons</taxon>
        <taxon>Gunneridae</taxon>
        <taxon>Pentapetalae</taxon>
        <taxon>asterids</taxon>
        <taxon>lamiids</taxon>
        <taxon>Boraginales</taxon>
        <taxon>Boraginaceae</taxon>
        <taxon>Boraginoideae</taxon>
        <taxon>Lithospermeae</taxon>
        <taxon>Lithospermum</taxon>
    </lineage>
</organism>
<dbReference type="SUPFAM" id="SSF56672">
    <property type="entry name" value="DNA/RNA polymerases"/>
    <property type="match status" value="1"/>
</dbReference>
<protein>
    <submittedName>
        <fullName evidence="1">Uncharacterized protein</fullName>
    </submittedName>
</protein>